<dbReference type="Proteomes" id="UP000037269">
    <property type="component" value="Unassembled WGS sequence"/>
</dbReference>
<dbReference type="GO" id="GO:0003677">
    <property type="term" value="F:DNA binding"/>
    <property type="evidence" value="ECO:0007669"/>
    <property type="project" value="UniProtKB-KW"/>
</dbReference>
<evidence type="ECO:0000313" key="7">
    <source>
        <dbReference type="EMBL" id="SDJ01857.1"/>
    </source>
</evidence>
<dbReference type="Gene3D" id="3.40.190.290">
    <property type="match status" value="1"/>
</dbReference>
<reference evidence="6 8" key="1">
    <citation type="submission" date="2015-07" db="EMBL/GenBank/DDBJ databases">
        <title>Fjat-14205 dsm 2895.</title>
        <authorList>
            <person name="Liu B."/>
            <person name="Wang J."/>
            <person name="Zhu Y."/>
            <person name="Liu G."/>
            <person name="Chen Q."/>
            <person name="Chen Z."/>
            <person name="Lan J."/>
            <person name="Che J."/>
            <person name="Ge C."/>
            <person name="Shi H."/>
            <person name="Pan Z."/>
            <person name="Liu X."/>
        </authorList>
    </citation>
    <scope>NUCLEOTIDE SEQUENCE [LARGE SCALE GENOMIC DNA]</scope>
    <source>
        <strain evidence="6 8">DSM 2895</strain>
    </source>
</reference>
<accession>A0A0D1V1V6</accession>
<evidence type="ECO:0000256" key="3">
    <source>
        <dbReference type="ARBA" id="ARBA00023125"/>
    </source>
</evidence>
<dbReference type="PROSITE" id="PS50931">
    <property type="entry name" value="HTH_LYSR"/>
    <property type="match status" value="1"/>
</dbReference>
<dbReference type="GO" id="GO:0003700">
    <property type="term" value="F:DNA-binding transcription factor activity"/>
    <property type="evidence" value="ECO:0007669"/>
    <property type="project" value="InterPro"/>
</dbReference>
<dbReference type="Pfam" id="PF00126">
    <property type="entry name" value="HTH_1"/>
    <property type="match status" value="1"/>
</dbReference>
<dbReference type="FunFam" id="1.10.10.10:FF:000001">
    <property type="entry name" value="LysR family transcriptional regulator"/>
    <property type="match status" value="1"/>
</dbReference>
<dbReference type="AlphaFoldDB" id="A0A0D1V1V6"/>
<dbReference type="PANTHER" id="PTHR30346:SF28">
    <property type="entry name" value="HTH-TYPE TRANSCRIPTIONAL REGULATOR CYNR"/>
    <property type="match status" value="1"/>
</dbReference>
<dbReference type="SUPFAM" id="SSF46785">
    <property type="entry name" value="Winged helix' DNA-binding domain"/>
    <property type="match status" value="1"/>
</dbReference>
<dbReference type="InterPro" id="IPR036390">
    <property type="entry name" value="WH_DNA-bd_sf"/>
</dbReference>
<keyword evidence="2" id="KW-0805">Transcription regulation</keyword>
<dbReference type="PANTHER" id="PTHR30346">
    <property type="entry name" value="TRANSCRIPTIONAL DUAL REGULATOR HCAR-RELATED"/>
    <property type="match status" value="1"/>
</dbReference>
<sequence>MDIKQLRYFSTIAQEGQITRAAKKLHMAQPPLSHQLKSLEQELGVLLMERNGKNMELTEAGKVLYKRAKELLHRIDETVTEVKEVGDGLKGILSIGSVKTCFSYIPERLRFFREHYPMVTFRLHEGDSFRLAQYLKKRNIELAIVRLPLELNDFASLPLPADRFVVVIPEKWDARKTIQIKEIADMPLMLLHRVSGIGLYELVVDKCRKHGFEPNVVCQCPDASMLLSLVRAGAGATLLPRSTLLSFPSDGLKVMDIEDCMIESESAVIWLKDRYLSKNAVRFIETFNQ</sequence>
<evidence type="ECO:0000256" key="2">
    <source>
        <dbReference type="ARBA" id="ARBA00023015"/>
    </source>
</evidence>
<feature type="domain" description="HTH lysR-type" evidence="5">
    <location>
        <begin position="1"/>
        <end position="58"/>
    </location>
</feature>
<dbReference type="EMBL" id="FNED01000010">
    <property type="protein sequence ID" value="SDJ01857.1"/>
    <property type="molecule type" value="Genomic_DNA"/>
</dbReference>
<organism evidence="6 8">
    <name type="scientific">Aneurinibacillus migulanus</name>
    <name type="common">Bacillus migulanus</name>
    <dbReference type="NCBI Taxonomy" id="47500"/>
    <lineage>
        <taxon>Bacteria</taxon>
        <taxon>Bacillati</taxon>
        <taxon>Bacillota</taxon>
        <taxon>Bacilli</taxon>
        <taxon>Bacillales</taxon>
        <taxon>Paenibacillaceae</taxon>
        <taxon>Aneurinibacillus group</taxon>
        <taxon>Aneurinibacillus</taxon>
    </lineage>
</organism>
<dbReference type="SUPFAM" id="SSF53850">
    <property type="entry name" value="Periplasmic binding protein-like II"/>
    <property type="match status" value="1"/>
</dbReference>
<name>A0A0D1V1V6_ANEMI</name>
<dbReference type="Proteomes" id="UP000182836">
    <property type="component" value="Unassembled WGS sequence"/>
</dbReference>
<dbReference type="PATRIC" id="fig|47500.12.peg.6155"/>
<dbReference type="PRINTS" id="PR00039">
    <property type="entry name" value="HTHLYSR"/>
</dbReference>
<keyword evidence="4" id="KW-0804">Transcription</keyword>
<evidence type="ECO:0000256" key="1">
    <source>
        <dbReference type="ARBA" id="ARBA00009437"/>
    </source>
</evidence>
<keyword evidence="3 7" id="KW-0238">DNA-binding</keyword>
<dbReference type="InterPro" id="IPR036388">
    <property type="entry name" value="WH-like_DNA-bd_sf"/>
</dbReference>
<dbReference type="InterPro" id="IPR000847">
    <property type="entry name" value="LysR_HTH_N"/>
</dbReference>
<dbReference type="STRING" id="47500.AF333_19445"/>
<reference evidence="7 9" key="2">
    <citation type="submission" date="2016-10" db="EMBL/GenBank/DDBJ databases">
        <authorList>
            <person name="de Groot N.N."/>
        </authorList>
    </citation>
    <scope>NUCLEOTIDE SEQUENCE [LARGE SCALE GENOMIC DNA]</scope>
    <source>
        <strain evidence="7 9">DSM 2895</strain>
    </source>
</reference>
<evidence type="ECO:0000313" key="8">
    <source>
        <dbReference type="Proteomes" id="UP000037269"/>
    </source>
</evidence>
<comment type="similarity">
    <text evidence="1">Belongs to the LysR transcriptional regulatory family.</text>
</comment>
<dbReference type="Gene3D" id="1.10.10.10">
    <property type="entry name" value="Winged helix-like DNA-binding domain superfamily/Winged helix DNA-binding domain"/>
    <property type="match status" value="1"/>
</dbReference>
<dbReference type="InterPro" id="IPR005119">
    <property type="entry name" value="LysR_subst-bd"/>
</dbReference>
<proteinExistence type="inferred from homology"/>
<dbReference type="CDD" id="cd05466">
    <property type="entry name" value="PBP2_LTTR_substrate"/>
    <property type="match status" value="1"/>
</dbReference>
<dbReference type="RefSeq" id="WP_043064797.1">
    <property type="nucleotide sequence ID" value="NZ_BJOA01000231.1"/>
</dbReference>
<protein>
    <submittedName>
        <fullName evidence="7">DNA-binding transcriptional regulator, LysR family</fullName>
    </submittedName>
    <submittedName>
        <fullName evidence="6">LysR family transcriptional regulator</fullName>
    </submittedName>
</protein>
<dbReference type="Pfam" id="PF03466">
    <property type="entry name" value="LysR_substrate"/>
    <property type="match status" value="1"/>
</dbReference>
<keyword evidence="8" id="KW-1185">Reference proteome</keyword>
<evidence type="ECO:0000313" key="9">
    <source>
        <dbReference type="Proteomes" id="UP000182836"/>
    </source>
</evidence>
<dbReference type="GeneID" id="42307330"/>
<dbReference type="OrthoDB" id="9803735at2"/>
<dbReference type="GO" id="GO:0032993">
    <property type="term" value="C:protein-DNA complex"/>
    <property type="evidence" value="ECO:0007669"/>
    <property type="project" value="TreeGrafter"/>
</dbReference>
<evidence type="ECO:0000313" key="6">
    <source>
        <dbReference type="EMBL" id="KON97321.1"/>
    </source>
</evidence>
<evidence type="ECO:0000256" key="4">
    <source>
        <dbReference type="ARBA" id="ARBA00023163"/>
    </source>
</evidence>
<evidence type="ECO:0000259" key="5">
    <source>
        <dbReference type="PROSITE" id="PS50931"/>
    </source>
</evidence>
<gene>
    <name evidence="6" type="ORF">AF333_19445</name>
    <name evidence="7" type="ORF">SAMN04487909_110142</name>
</gene>
<dbReference type="EMBL" id="LGUG01000004">
    <property type="protein sequence ID" value="KON97321.1"/>
    <property type="molecule type" value="Genomic_DNA"/>
</dbReference>